<dbReference type="InterPro" id="IPR006016">
    <property type="entry name" value="UspA"/>
</dbReference>
<dbReference type="Gene3D" id="3.40.50.12370">
    <property type="match status" value="1"/>
</dbReference>
<proteinExistence type="inferred from homology"/>
<accession>A0A7K3WML9</accession>
<dbReference type="PANTHER" id="PTHR46268:SF6">
    <property type="entry name" value="UNIVERSAL STRESS PROTEIN UP12"/>
    <property type="match status" value="1"/>
</dbReference>
<keyword evidence="4" id="KW-1185">Reference proteome</keyword>
<evidence type="ECO:0000313" key="3">
    <source>
        <dbReference type="EMBL" id="NEN22251.1"/>
    </source>
</evidence>
<dbReference type="Proteomes" id="UP000486602">
    <property type="component" value="Unassembled WGS sequence"/>
</dbReference>
<sequence>MNHLFVFVDFSETSILAFNQALAIAEYKGSKISICHIVANLTKEIQAAVELKLKPFIETAQKKGVKLDSVIVEGELFETAKSVVTRLKPDLIVVGTHGRDGIHLRLFGSAIHKLVREVPAPSLVLGKTCSIMRSGFRKVLVPASSQPAYLIQVERACELLAPDGEITLFAIENANFPVDNASMVNMDNARELLEARNVKWKYVEVQAKPHQTGMAAQTLEYILSEKIEMIAIAAEIAERFRHFGKLDKEAILLNEDGIKVLCVNRQLV</sequence>
<evidence type="ECO:0000313" key="4">
    <source>
        <dbReference type="Proteomes" id="UP000486602"/>
    </source>
</evidence>
<feature type="domain" description="UspA" evidence="2">
    <location>
        <begin position="3"/>
        <end position="124"/>
    </location>
</feature>
<gene>
    <name evidence="3" type="ORF">G3O08_01870</name>
</gene>
<evidence type="ECO:0000256" key="1">
    <source>
        <dbReference type="ARBA" id="ARBA00008791"/>
    </source>
</evidence>
<organism evidence="3 4">
    <name type="scientific">Cryomorpha ignava</name>
    <dbReference type="NCBI Taxonomy" id="101383"/>
    <lineage>
        <taxon>Bacteria</taxon>
        <taxon>Pseudomonadati</taxon>
        <taxon>Bacteroidota</taxon>
        <taxon>Flavobacteriia</taxon>
        <taxon>Flavobacteriales</taxon>
        <taxon>Cryomorphaceae</taxon>
        <taxon>Cryomorpha</taxon>
    </lineage>
</organism>
<dbReference type="CDD" id="cd00293">
    <property type="entry name" value="USP-like"/>
    <property type="match status" value="1"/>
</dbReference>
<dbReference type="PRINTS" id="PR01438">
    <property type="entry name" value="UNVRSLSTRESS"/>
</dbReference>
<reference evidence="3 4" key="1">
    <citation type="submission" date="2020-02" db="EMBL/GenBank/DDBJ databases">
        <title>Out from the shadows clarifying the taxonomy of the family Cryomorphaceae and related taxa by utilizing the GTDB taxonomic framework.</title>
        <authorList>
            <person name="Bowman J.P."/>
        </authorList>
    </citation>
    <scope>NUCLEOTIDE SEQUENCE [LARGE SCALE GENOMIC DNA]</scope>
    <source>
        <strain evidence="3 4">QSSC 1-22</strain>
    </source>
</reference>
<dbReference type="RefSeq" id="WP_163282969.1">
    <property type="nucleotide sequence ID" value="NZ_JAAGVY010000002.1"/>
</dbReference>
<name>A0A7K3WML9_9FLAO</name>
<dbReference type="PANTHER" id="PTHR46268">
    <property type="entry name" value="STRESS RESPONSE PROTEIN NHAX"/>
    <property type="match status" value="1"/>
</dbReference>
<comment type="caution">
    <text evidence="3">The sequence shown here is derived from an EMBL/GenBank/DDBJ whole genome shotgun (WGS) entry which is preliminary data.</text>
</comment>
<comment type="similarity">
    <text evidence="1">Belongs to the universal stress protein A family.</text>
</comment>
<dbReference type="Pfam" id="PF00582">
    <property type="entry name" value="Usp"/>
    <property type="match status" value="1"/>
</dbReference>
<dbReference type="EMBL" id="JAAGVY010000002">
    <property type="protein sequence ID" value="NEN22251.1"/>
    <property type="molecule type" value="Genomic_DNA"/>
</dbReference>
<dbReference type="AlphaFoldDB" id="A0A7K3WML9"/>
<dbReference type="SUPFAM" id="SSF52402">
    <property type="entry name" value="Adenine nucleotide alpha hydrolases-like"/>
    <property type="match status" value="1"/>
</dbReference>
<protein>
    <submittedName>
        <fullName evidence="3">Universal stress protein</fullName>
    </submittedName>
</protein>
<dbReference type="InterPro" id="IPR006015">
    <property type="entry name" value="Universal_stress_UspA"/>
</dbReference>
<evidence type="ECO:0000259" key="2">
    <source>
        <dbReference type="Pfam" id="PF00582"/>
    </source>
</evidence>